<gene>
    <name evidence="2" type="ORF">BJB45_11725</name>
</gene>
<evidence type="ECO:0000259" key="1">
    <source>
        <dbReference type="Pfam" id="PF09836"/>
    </source>
</evidence>
<dbReference type="Proteomes" id="UP000019113">
    <property type="component" value="Unassembled WGS sequence"/>
</dbReference>
<dbReference type="RefSeq" id="WP_021818463.1">
    <property type="nucleotide sequence ID" value="NZ_AVBC01000020.1"/>
</dbReference>
<dbReference type="PATRIC" id="fig|1178482.3.peg.1507"/>
<dbReference type="OrthoDB" id="4146344at2"/>
<dbReference type="InterPro" id="IPR044922">
    <property type="entry name" value="DUF2063_N_sf"/>
</dbReference>
<evidence type="ECO:0000313" key="2">
    <source>
        <dbReference type="EMBL" id="ERL51827.1"/>
    </source>
</evidence>
<proteinExistence type="predicted"/>
<organism evidence="2 3">
    <name type="scientific">Halomonas huangheensis</name>
    <dbReference type="NCBI Taxonomy" id="1178482"/>
    <lineage>
        <taxon>Bacteria</taxon>
        <taxon>Pseudomonadati</taxon>
        <taxon>Pseudomonadota</taxon>
        <taxon>Gammaproteobacteria</taxon>
        <taxon>Oceanospirillales</taxon>
        <taxon>Halomonadaceae</taxon>
        <taxon>Halomonas</taxon>
    </lineage>
</organism>
<dbReference type="eggNOG" id="COG3219">
    <property type="taxonomic scope" value="Bacteria"/>
</dbReference>
<sequence length="250" mass="27583">MSQLANWQKRFIDAIQQPGDAATDLGQRSGLDVYRNNIRTSLIEALAEAYPHTRQLLGERFFSGLANAYVQQTPPTDPRLNRYGANLAEQLDSLPSLNRYRFVADICRLERARLEVSHADEASALTVEQLATIDIESRHVAPVPASRCIHCRYDVEALWQSLEQGAPAAGLGDSGAGYWLAVRHHDRVRLTRLDGTAARLYRALDSESAFGDIFENLLTELDSTQVLGMALGNLIALGALRDATALSNDH</sequence>
<dbReference type="STRING" id="1178482.AR456_15355"/>
<dbReference type="KEGG" id="hhu:AR456_15355"/>
<name>W1N8F1_9GAMM</name>
<dbReference type="Gene3D" id="1.10.150.690">
    <property type="entry name" value="DUF2063"/>
    <property type="match status" value="1"/>
</dbReference>
<keyword evidence="3" id="KW-1185">Reference proteome</keyword>
<feature type="domain" description="Putative DNA-binding" evidence="1">
    <location>
        <begin position="7"/>
        <end position="89"/>
    </location>
</feature>
<comment type="caution">
    <text evidence="2">The sequence shown here is derived from an EMBL/GenBank/DDBJ whole genome shotgun (WGS) entry which is preliminary data.</text>
</comment>
<reference evidence="2 3" key="1">
    <citation type="submission" date="2013-08" db="EMBL/GenBank/DDBJ databases">
        <title>draft genome of Halomonas huanghegensis, strain BJGMM-B45T.</title>
        <authorList>
            <person name="Miao C."/>
            <person name="Wan Y."/>
            <person name="Jin W."/>
        </authorList>
    </citation>
    <scope>NUCLEOTIDE SEQUENCE [LARGE SCALE GENOMIC DNA]</scope>
    <source>
        <strain evidence="2 3">BJGMM-B45</strain>
    </source>
</reference>
<dbReference type="Pfam" id="PF09836">
    <property type="entry name" value="DUF2063"/>
    <property type="match status" value="1"/>
</dbReference>
<evidence type="ECO:0000313" key="3">
    <source>
        <dbReference type="Proteomes" id="UP000019113"/>
    </source>
</evidence>
<dbReference type="InterPro" id="IPR018640">
    <property type="entry name" value="DUF2063"/>
</dbReference>
<accession>W1N8F1</accession>
<dbReference type="EMBL" id="AVBC01000020">
    <property type="protein sequence ID" value="ERL51827.1"/>
    <property type="molecule type" value="Genomic_DNA"/>
</dbReference>
<dbReference type="AlphaFoldDB" id="W1N8F1"/>
<protein>
    <recommendedName>
        <fullName evidence="1">Putative DNA-binding domain-containing protein</fullName>
    </recommendedName>
</protein>